<reference evidence="2" key="4">
    <citation type="submission" date="2019-03" db="UniProtKB">
        <authorList>
            <consortium name="EnsemblPlants"/>
        </authorList>
    </citation>
    <scope>IDENTIFICATION</scope>
</reference>
<dbReference type="AlphaFoldDB" id="A0A452YKF8"/>
<dbReference type="Gramene" id="AET1Gv20441200.2">
    <property type="protein sequence ID" value="AET1Gv20441200.2"/>
    <property type="gene ID" value="AET1Gv20441200"/>
</dbReference>
<name>A0A452YKF8_AEGTS</name>
<sequence length="41" mass="4513">EGKKEGTASHDRLEPKHTKRGPRPRASYGKGRLRLPSSLTG</sequence>
<feature type="compositionally biased region" description="Basic and acidic residues" evidence="1">
    <location>
        <begin position="1"/>
        <end position="16"/>
    </location>
</feature>
<feature type="region of interest" description="Disordered" evidence="1">
    <location>
        <begin position="1"/>
        <end position="41"/>
    </location>
</feature>
<organism evidence="2 3">
    <name type="scientific">Aegilops tauschii subsp. strangulata</name>
    <name type="common">Goatgrass</name>
    <dbReference type="NCBI Taxonomy" id="200361"/>
    <lineage>
        <taxon>Eukaryota</taxon>
        <taxon>Viridiplantae</taxon>
        <taxon>Streptophyta</taxon>
        <taxon>Embryophyta</taxon>
        <taxon>Tracheophyta</taxon>
        <taxon>Spermatophyta</taxon>
        <taxon>Magnoliopsida</taxon>
        <taxon>Liliopsida</taxon>
        <taxon>Poales</taxon>
        <taxon>Poaceae</taxon>
        <taxon>BOP clade</taxon>
        <taxon>Pooideae</taxon>
        <taxon>Triticodae</taxon>
        <taxon>Triticeae</taxon>
        <taxon>Triticinae</taxon>
        <taxon>Aegilops</taxon>
    </lineage>
</organism>
<reference evidence="3" key="1">
    <citation type="journal article" date="2014" name="Science">
        <title>Ancient hybridizations among the ancestral genomes of bread wheat.</title>
        <authorList>
            <consortium name="International Wheat Genome Sequencing Consortium,"/>
            <person name="Marcussen T."/>
            <person name="Sandve S.R."/>
            <person name="Heier L."/>
            <person name="Spannagl M."/>
            <person name="Pfeifer M."/>
            <person name="Jakobsen K.S."/>
            <person name="Wulff B.B."/>
            <person name="Steuernagel B."/>
            <person name="Mayer K.F."/>
            <person name="Olsen O.A."/>
        </authorList>
    </citation>
    <scope>NUCLEOTIDE SEQUENCE [LARGE SCALE GENOMIC DNA]</scope>
    <source>
        <strain evidence="3">cv. AL8/78</strain>
    </source>
</reference>
<keyword evidence="3" id="KW-1185">Reference proteome</keyword>
<dbReference type="Proteomes" id="UP000015105">
    <property type="component" value="Chromosome 1D"/>
</dbReference>
<reference evidence="3" key="2">
    <citation type="journal article" date="2017" name="Nat. Plants">
        <title>The Aegilops tauschii genome reveals multiple impacts of transposons.</title>
        <authorList>
            <person name="Zhao G."/>
            <person name="Zou C."/>
            <person name="Li K."/>
            <person name="Wang K."/>
            <person name="Li T."/>
            <person name="Gao L."/>
            <person name="Zhang X."/>
            <person name="Wang H."/>
            <person name="Yang Z."/>
            <person name="Liu X."/>
            <person name="Jiang W."/>
            <person name="Mao L."/>
            <person name="Kong X."/>
            <person name="Jiao Y."/>
            <person name="Jia J."/>
        </authorList>
    </citation>
    <scope>NUCLEOTIDE SEQUENCE [LARGE SCALE GENOMIC DNA]</scope>
    <source>
        <strain evidence="3">cv. AL8/78</strain>
    </source>
</reference>
<reference evidence="2" key="5">
    <citation type="journal article" date="2021" name="G3 (Bethesda)">
        <title>Aegilops tauschii genome assembly Aet v5.0 features greater sequence contiguity and improved annotation.</title>
        <authorList>
            <person name="Wang L."/>
            <person name="Zhu T."/>
            <person name="Rodriguez J.C."/>
            <person name="Deal K.R."/>
            <person name="Dubcovsky J."/>
            <person name="McGuire P.E."/>
            <person name="Lux T."/>
            <person name="Spannagl M."/>
            <person name="Mayer K.F.X."/>
            <person name="Baldrich P."/>
            <person name="Meyers B.C."/>
            <person name="Huo N."/>
            <person name="Gu Y.Q."/>
            <person name="Zhou H."/>
            <person name="Devos K.M."/>
            <person name="Bennetzen J.L."/>
            <person name="Unver T."/>
            <person name="Budak H."/>
            <person name="Gulick P.J."/>
            <person name="Galiba G."/>
            <person name="Kalapos B."/>
            <person name="Nelson D.R."/>
            <person name="Li P."/>
            <person name="You F.M."/>
            <person name="Luo M.C."/>
            <person name="Dvorak J."/>
        </authorList>
    </citation>
    <scope>NUCLEOTIDE SEQUENCE [LARGE SCALE GENOMIC DNA]</scope>
    <source>
        <strain evidence="2">cv. AL8/78</strain>
    </source>
</reference>
<evidence type="ECO:0000256" key="1">
    <source>
        <dbReference type="SAM" id="MobiDB-lite"/>
    </source>
</evidence>
<evidence type="ECO:0000313" key="3">
    <source>
        <dbReference type="Proteomes" id="UP000015105"/>
    </source>
</evidence>
<proteinExistence type="predicted"/>
<accession>A0A452YKF8</accession>
<reference evidence="2" key="3">
    <citation type="journal article" date="2017" name="Nature">
        <title>Genome sequence of the progenitor of the wheat D genome Aegilops tauschii.</title>
        <authorList>
            <person name="Luo M.C."/>
            <person name="Gu Y.Q."/>
            <person name="Puiu D."/>
            <person name="Wang H."/>
            <person name="Twardziok S.O."/>
            <person name="Deal K.R."/>
            <person name="Huo N."/>
            <person name="Zhu T."/>
            <person name="Wang L."/>
            <person name="Wang Y."/>
            <person name="McGuire P.E."/>
            <person name="Liu S."/>
            <person name="Long H."/>
            <person name="Ramasamy R.K."/>
            <person name="Rodriguez J.C."/>
            <person name="Van S.L."/>
            <person name="Yuan L."/>
            <person name="Wang Z."/>
            <person name="Xia Z."/>
            <person name="Xiao L."/>
            <person name="Anderson O.D."/>
            <person name="Ouyang S."/>
            <person name="Liang Y."/>
            <person name="Zimin A.V."/>
            <person name="Pertea G."/>
            <person name="Qi P."/>
            <person name="Bennetzen J.L."/>
            <person name="Dai X."/>
            <person name="Dawson M.W."/>
            <person name="Muller H.G."/>
            <person name="Kugler K."/>
            <person name="Rivarola-Duarte L."/>
            <person name="Spannagl M."/>
            <person name="Mayer K.F.X."/>
            <person name="Lu F.H."/>
            <person name="Bevan M.W."/>
            <person name="Leroy P."/>
            <person name="Li P."/>
            <person name="You F.M."/>
            <person name="Sun Q."/>
            <person name="Liu Z."/>
            <person name="Lyons E."/>
            <person name="Wicker T."/>
            <person name="Salzberg S.L."/>
            <person name="Devos K.M."/>
            <person name="Dvorak J."/>
        </authorList>
    </citation>
    <scope>NUCLEOTIDE SEQUENCE [LARGE SCALE GENOMIC DNA]</scope>
    <source>
        <strain evidence="2">cv. AL8/78</strain>
    </source>
</reference>
<evidence type="ECO:0000313" key="2">
    <source>
        <dbReference type="EnsemblPlants" id="AET1Gv20441200.2"/>
    </source>
</evidence>
<dbReference type="EnsemblPlants" id="AET1Gv20441200.2">
    <property type="protein sequence ID" value="AET1Gv20441200.2"/>
    <property type="gene ID" value="AET1Gv20441200"/>
</dbReference>
<protein>
    <submittedName>
        <fullName evidence="2">Uncharacterized protein</fullName>
    </submittedName>
</protein>